<dbReference type="SUPFAM" id="SSF49785">
    <property type="entry name" value="Galactose-binding domain-like"/>
    <property type="match status" value="2"/>
</dbReference>
<dbReference type="Gene3D" id="2.70.98.10">
    <property type="match status" value="1"/>
</dbReference>
<dbReference type="InterPro" id="IPR018905">
    <property type="entry name" value="A-galactase_NEW3"/>
</dbReference>
<dbReference type="PROSITE" id="PS50022">
    <property type="entry name" value="FA58C_3"/>
    <property type="match status" value="2"/>
</dbReference>
<organism evidence="4 5">
    <name type="scientific">Microbacterium rhizosphaerae</name>
    <dbReference type="NCBI Taxonomy" id="1678237"/>
    <lineage>
        <taxon>Bacteria</taxon>
        <taxon>Bacillati</taxon>
        <taxon>Actinomycetota</taxon>
        <taxon>Actinomycetes</taxon>
        <taxon>Micrococcales</taxon>
        <taxon>Microbacteriaceae</taxon>
        <taxon>Microbacterium</taxon>
    </lineage>
</organism>
<dbReference type="Pfam" id="PF10633">
    <property type="entry name" value="NPCBM_assoc"/>
    <property type="match status" value="1"/>
</dbReference>
<dbReference type="Pfam" id="PF17974">
    <property type="entry name" value="GalBD_like"/>
    <property type="match status" value="1"/>
</dbReference>
<reference evidence="4 5" key="1">
    <citation type="submission" date="2023-11" db="EMBL/GenBank/DDBJ databases">
        <title>Genome sequence of Microbacterium rhizosphaerae KACC 19337.</title>
        <authorList>
            <person name="Choi H."/>
            <person name="Kim S."/>
            <person name="Kim Y."/>
            <person name="Kwon S.-W."/>
            <person name="Heo J."/>
        </authorList>
    </citation>
    <scope>NUCLEOTIDE SEQUENCE [LARGE SCALE GENOMIC DNA]</scope>
    <source>
        <strain evidence="4 5">KACC 19337</strain>
    </source>
</reference>
<dbReference type="InterPro" id="IPR013780">
    <property type="entry name" value="Glyco_hydro_b"/>
</dbReference>
<dbReference type="InterPro" id="IPR008979">
    <property type="entry name" value="Galactose-bd-like_sf"/>
</dbReference>
<accession>A0ABZ0SM73</accession>
<dbReference type="Gene3D" id="3.20.20.80">
    <property type="entry name" value="Glycosidases"/>
    <property type="match status" value="1"/>
</dbReference>
<dbReference type="Pfam" id="PF00754">
    <property type="entry name" value="F5_F8_type_C"/>
    <property type="match status" value="2"/>
</dbReference>
<proteinExistence type="predicted"/>
<dbReference type="InterPro" id="IPR040633">
    <property type="entry name" value="Gal_mutarotas_3"/>
</dbReference>
<name>A0ABZ0SM73_9MICO</name>
<feature type="chain" id="PRO_5045152032" evidence="2">
    <location>
        <begin position="33"/>
        <end position="1521"/>
    </location>
</feature>
<dbReference type="InterPro" id="IPR025706">
    <property type="entry name" value="Endoa_GalNAc"/>
</dbReference>
<feature type="domain" description="F5/8 type C" evidence="3">
    <location>
        <begin position="1345"/>
        <end position="1500"/>
    </location>
</feature>
<gene>
    <name evidence="4" type="ORF">SM116_02735</name>
</gene>
<evidence type="ECO:0000259" key="3">
    <source>
        <dbReference type="PROSITE" id="PS50022"/>
    </source>
</evidence>
<feature type="domain" description="F5/8 type C" evidence="3">
    <location>
        <begin position="29"/>
        <end position="200"/>
    </location>
</feature>
<feature type="region of interest" description="Disordered" evidence="1">
    <location>
        <begin position="1501"/>
        <end position="1521"/>
    </location>
</feature>
<evidence type="ECO:0000313" key="5">
    <source>
        <dbReference type="Proteomes" id="UP001323798"/>
    </source>
</evidence>
<evidence type="ECO:0000313" key="4">
    <source>
        <dbReference type="EMBL" id="WPR90218.1"/>
    </source>
</evidence>
<keyword evidence="5" id="KW-1185">Reference proteome</keyword>
<feature type="region of interest" description="Disordered" evidence="1">
    <location>
        <begin position="1361"/>
        <end position="1385"/>
    </location>
</feature>
<dbReference type="Pfam" id="PF12905">
    <property type="entry name" value="Glyco_hydro_101"/>
    <property type="match status" value="1"/>
</dbReference>
<dbReference type="Pfam" id="PF21466">
    <property type="entry name" value="GH101_dom-5"/>
    <property type="match status" value="1"/>
</dbReference>
<dbReference type="Proteomes" id="UP001323798">
    <property type="component" value="Chromosome"/>
</dbReference>
<dbReference type="InterPro" id="IPR049314">
    <property type="entry name" value="GH101_dom-5"/>
</dbReference>
<sequence>MSHRHRTGIALVSLVTASLLAIAPLTGGSASAQVGVTPPGTVIPHSQYTLIGADSESAPYPAPPSLDGTAAAALDGDVTTQWATRYNGGAPDPLPHWITWDVGGSFDLTGLNYSVKVQSNGPVKDFSVFATDDIAVAKDPAGNWGPAVATGTFHQPAAGTEVQTVAFDRTVHARYVKFEADSTINGSANVSASELSVYATGDTTPAPVDPGPPADPATTTPITNGNGLTVQVASDFPQVVSYDLGGAKLSGQASRLNTFTINGKNYAATTTGSVSGSTATYTSTFTGYPGLTVTSTITATDRNTVEFAMSKLEGPAASGVDTISIPGQSLLSVDSGDPRSQLARTRISTDSTTTADQFVSITSATPADVKSVGTPYGFVSNSALAGGLISNATDDSAQDNNDNWNARLQSQIVAAGNGAKRAQLSVGSYTYAPAGATDARVKIYALPKTTVVLAADVNGDGAVTWQDAAIAYRNAMTRPLGADRVADRVVQHIPFNFASEATNPFLKTLDNVKRISMATDDLGQWVLEKGYANEGHDSGHPDYGGDYNERAGGLADFNTLIDNGAGYNADVAVHVNATEAYPQANSFSARMVQGQVNGWDWLNQSYHIDQRYDLGSGAIIDRFAQLRKDAPNLAGVYIDAYYSSGWLADGLAAQLRAMNLQVASEWAYKFEGTSIWSHWANDKSYGGKTNKGINSNIIRFIANTDRDVWNVDPLLGGQSIKEFEGWTGQNDWNVFFSNIWVNDLPTKFLQHYALQSWVPGSTATLSDGKVTVTSAMVSGTRRITMGKAVIAIGGAYLLPWGDPTKGNNTTSPSEADKMYYYNADSGQATFGLTSRFDPNGVYTLYRLTDEGRVKVGDITASGGQVTITADKGVPYVLAPSTSAAPHAAADYGHGSGLRDPGFNSGDLAGWNPTGGAAVSRTASGDNVVVLGSAASEISQHLKGLTPGAQYTVSANVEIAAGAARAVTLRANGAQLDVKNTFGTTPVENTVAADAKSGTYSQRASVTFTAPHNGGATIHIGAVAGEAAVTIDDVRVMASDLTWSRWTASTKASDGTIVAQDDFEGNQPGWGSFVKGDAGGTTDPRTSISDLHAPYTQKDWKNSASPYNAGSLQGQAVDDVIDGQHSLKAHEENTGLVYRTVPSTVPFVDGHRYTVSFSYQTNVTGQWAWVTGADTRDGAIVTSTDVRRETLAPSLTTATYSRDIIAGCGDTWVGLRKIGAANGTDFVIDDFRVVDHGPASGGAACANVATPASADVSPGVAGTYTTTFTNHEKADATNVAMTLESVPTGWSVRVATDKGNLFDTVKPGATVSTTWIVTAPASAAGTSVTLQATGTYFNSCATKTVTADALLTVASRPVLAPDSMTATADSENATSGSAEGPASNVLDGDAGTIWHTQYDPTITQYPHWLTLDLKGTATVSGFGYLDRQSGGQNGRVKDYTVSVSANGTDWTQVAAGSLVDSPSMQVIAFPSVSASYVKFTALTALNGQPFAAAAEMRVYGTSSNTPTGVAPGTRSADDACSP</sequence>
<dbReference type="InterPro" id="IPR040502">
    <property type="entry name" value="GH101_dom-6"/>
</dbReference>
<dbReference type="Pfam" id="PF18080">
    <property type="entry name" value="Gal_mutarotas_3"/>
    <property type="match status" value="1"/>
</dbReference>
<dbReference type="RefSeq" id="WP_320942930.1">
    <property type="nucleotide sequence ID" value="NZ_BAABEU010000011.1"/>
</dbReference>
<dbReference type="InterPro" id="IPR014718">
    <property type="entry name" value="GH-type_carb-bd"/>
</dbReference>
<dbReference type="Pfam" id="PF17451">
    <property type="entry name" value="Glyco_hyd_101C"/>
    <property type="match status" value="1"/>
</dbReference>
<dbReference type="InterPro" id="IPR000421">
    <property type="entry name" value="FA58C"/>
</dbReference>
<dbReference type="EMBL" id="CP139368">
    <property type="protein sequence ID" value="WPR90218.1"/>
    <property type="molecule type" value="Genomic_DNA"/>
</dbReference>
<feature type="signal peptide" evidence="2">
    <location>
        <begin position="1"/>
        <end position="32"/>
    </location>
</feature>
<dbReference type="CDD" id="cd14244">
    <property type="entry name" value="GH_101_like"/>
    <property type="match status" value="1"/>
</dbReference>
<feature type="compositionally biased region" description="Polar residues" evidence="1">
    <location>
        <begin position="1363"/>
        <end position="1376"/>
    </location>
</feature>
<dbReference type="Gene3D" id="2.60.120.260">
    <property type="entry name" value="Galactose-binding domain-like"/>
    <property type="match status" value="4"/>
</dbReference>
<keyword evidence="2" id="KW-0732">Signal</keyword>
<dbReference type="InterPro" id="IPR035364">
    <property type="entry name" value="Beta_sandwich_GH101"/>
</dbReference>
<protein>
    <submittedName>
        <fullName evidence="4">Endo-alpha-N-acetylgalactosaminidase family protein</fullName>
    </submittedName>
</protein>
<evidence type="ECO:0000256" key="2">
    <source>
        <dbReference type="SAM" id="SignalP"/>
    </source>
</evidence>
<evidence type="ECO:0000256" key="1">
    <source>
        <dbReference type="SAM" id="MobiDB-lite"/>
    </source>
</evidence>
<dbReference type="Gene3D" id="2.60.40.1180">
    <property type="entry name" value="Golgi alpha-mannosidase II"/>
    <property type="match status" value="1"/>
</dbReference>